<accession>A0A517SSS3</accession>
<dbReference type="InterPro" id="IPR001296">
    <property type="entry name" value="Glyco_trans_1"/>
</dbReference>
<keyword evidence="4" id="KW-1185">Reference proteome</keyword>
<evidence type="ECO:0000313" key="4">
    <source>
        <dbReference type="Proteomes" id="UP000315003"/>
    </source>
</evidence>
<dbReference type="OrthoDB" id="283384at2"/>
<gene>
    <name evidence="3" type="ORF">SV7mr_16770</name>
</gene>
<dbReference type="Pfam" id="PF00534">
    <property type="entry name" value="Glycos_transf_1"/>
    <property type="match status" value="1"/>
</dbReference>
<protein>
    <submittedName>
        <fullName evidence="3">Glycosyl transferases group 1</fullName>
    </submittedName>
</protein>
<dbReference type="PANTHER" id="PTHR46401">
    <property type="entry name" value="GLYCOSYLTRANSFERASE WBBK-RELATED"/>
    <property type="match status" value="1"/>
</dbReference>
<dbReference type="EMBL" id="CP036272">
    <property type="protein sequence ID" value="QDT59170.1"/>
    <property type="molecule type" value="Genomic_DNA"/>
</dbReference>
<evidence type="ECO:0000259" key="2">
    <source>
        <dbReference type="Pfam" id="PF00534"/>
    </source>
</evidence>
<dbReference type="GO" id="GO:0016757">
    <property type="term" value="F:glycosyltransferase activity"/>
    <property type="evidence" value="ECO:0007669"/>
    <property type="project" value="InterPro"/>
</dbReference>
<dbReference type="Gene3D" id="3.40.50.2000">
    <property type="entry name" value="Glycogen Phosphorylase B"/>
    <property type="match status" value="2"/>
</dbReference>
<dbReference type="GO" id="GO:0009103">
    <property type="term" value="P:lipopolysaccharide biosynthetic process"/>
    <property type="evidence" value="ECO:0007669"/>
    <property type="project" value="TreeGrafter"/>
</dbReference>
<keyword evidence="1 3" id="KW-0808">Transferase</keyword>
<feature type="domain" description="Glycosyl transferase family 1" evidence="2">
    <location>
        <begin position="190"/>
        <end position="334"/>
    </location>
</feature>
<dbReference type="PANTHER" id="PTHR46401:SF2">
    <property type="entry name" value="GLYCOSYLTRANSFERASE WBBK-RELATED"/>
    <property type="match status" value="1"/>
</dbReference>
<proteinExistence type="predicted"/>
<evidence type="ECO:0000313" key="3">
    <source>
        <dbReference type="EMBL" id="QDT59170.1"/>
    </source>
</evidence>
<name>A0A517SSS3_9BACT</name>
<dbReference type="SUPFAM" id="SSF53756">
    <property type="entry name" value="UDP-Glycosyltransferase/glycogen phosphorylase"/>
    <property type="match status" value="1"/>
</dbReference>
<sequence>MGNQKKQRTQILVDATNLGRGGGTVLLKYLLKHLDRESVRVLISEKAASEFDACPSLHVESLNPLGSKRQRLLQEQCRSFQPRTLLCFGNVPPRQRVANAQVITYFHNAHLLASVDRGTSYSLKDRIRYQILRAAIRRRGNQSDYWVFQTKAICNAAISEHSILPKQTRVIPFYDDKELNAACSRNRQVVKQQAFTYVSNGRPHKNHSRLIQAWRILAERYDLHPELHLTVEADNRSLLGSIERATRAGVRVINHGELGYQKTLDLVAACKFVVYPSMLETLGLGMIEGAALGCDVLASDFTFVNDVIQASATFDATNPLAIVNVVRDAMNTKLARSDVRVSNQIQEMVQLLCS</sequence>
<evidence type="ECO:0000256" key="1">
    <source>
        <dbReference type="ARBA" id="ARBA00022679"/>
    </source>
</evidence>
<dbReference type="AlphaFoldDB" id="A0A517SSS3"/>
<reference evidence="3 4" key="1">
    <citation type="submission" date="2019-02" db="EMBL/GenBank/DDBJ databases">
        <title>Deep-cultivation of Planctomycetes and their phenomic and genomic characterization uncovers novel biology.</title>
        <authorList>
            <person name="Wiegand S."/>
            <person name="Jogler M."/>
            <person name="Boedeker C."/>
            <person name="Pinto D."/>
            <person name="Vollmers J."/>
            <person name="Rivas-Marin E."/>
            <person name="Kohn T."/>
            <person name="Peeters S.H."/>
            <person name="Heuer A."/>
            <person name="Rast P."/>
            <person name="Oberbeckmann S."/>
            <person name="Bunk B."/>
            <person name="Jeske O."/>
            <person name="Meyerdierks A."/>
            <person name="Storesund J.E."/>
            <person name="Kallscheuer N."/>
            <person name="Luecker S."/>
            <person name="Lage O.M."/>
            <person name="Pohl T."/>
            <person name="Merkel B.J."/>
            <person name="Hornburger P."/>
            <person name="Mueller R.-W."/>
            <person name="Bruemmer F."/>
            <person name="Labrenz M."/>
            <person name="Spormann A.M."/>
            <person name="Op den Camp H."/>
            <person name="Overmann J."/>
            <person name="Amann R."/>
            <person name="Jetten M.S.M."/>
            <person name="Mascher T."/>
            <person name="Medema M.H."/>
            <person name="Devos D.P."/>
            <person name="Kaster A.-K."/>
            <person name="Ovreas L."/>
            <person name="Rohde M."/>
            <person name="Galperin M.Y."/>
            <person name="Jogler C."/>
        </authorList>
    </citation>
    <scope>NUCLEOTIDE SEQUENCE [LARGE SCALE GENOMIC DNA]</scope>
    <source>
        <strain evidence="3 4">SV_7m_r</strain>
    </source>
</reference>
<dbReference type="Proteomes" id="UP000315003">
    <property type="component" value="Chromosome"/>
</dbReference>
<dbReference type="RefSeq" id="WP_145270865.1">
    <property type="nucleotide sequence ID" value="NZ_CP036272.1"/>
</dbReference>
<organism evidence="3 4">
    <name type="scientific">Stieleria bergensis</name>
    <dbReference type="NCBI Taxonomy" id="2528025"/>
    <lineage>
        <taxon>Bacteria</taxon>
        <taxon>Pseudomonadati</taxon>
        <taxon>Planctomycetota</taxon>
        <taxon>Planctomycetia</taxon>
        <taxon>Pirellulales</taxon>
        <taxon>Pirellulaceae</taxon>
        <taxon>Stieleria</taxon>
    </lineage>
</organism>